<accession>A0A084ETE7</accession>
<dbReference type="RefSeq" id="WP_037516888.1">
    <property type="nucleotide sequence ID" value="NZ_JGVR01000002.1"/>
</dbReference>
<evidence type="ECO:0000256" key="2">
    <source>
        <dbReference type="ARBA" id="ARBA00022448"/>
    </source>
</evidence>
<dbReference type="InterPro" id="IPR002293">
    <property type="entry name" value="AA/rel_permease1"/>
</dbReference>
<sequence length="481" mass="50200">MSTGFWGPIKPIGAGHHAQHQQLRKTLSWPHLIALGVGAIVGTGIYTLTGVGADRAGPAVILAFAIAGAVCACAALAYAELATLIPTAGSAYTYTYSVLGETLAWVVGWSLILEYSLACSTVAVGWSGYLVGWIQQAGISLPPMLLAGPHGGGIVNLPAVLVALAIAGMLIAGTRESATLNIVLVVIKLTALAAFVALALPAFQSDHLQPFMPYGFVSHVEGGMTRGVMAAAAIVFFAFYGFDAVATSAEEARNPGRDLTIGIVGSMAVCTLIYMAVAVAAIGALDFRALAGSSEPLALVLRTLEHPVAAWLVAGAALVALPSVILVMMYGQSRIFFVMARDGLLPRSLSKVSEKTGSPARITAITGVFVAAVAGFFRLDEIAELANAGTLIAFIAVAGCMMALRRKAPEMKRVFRCPQPYLVGTLAIVGCIYLLISLPEKTLLRFGLWNLAGLALYFAYSRGRSLLRTTGYAASEEGLPQ</sequence>
<keyword evidence="4 6" id="KW-1133">Transmembrane helix</keyword>
<evidence type="ECO:0000256" key="3">
    <source>
        <dbReference type="ARBA" id="ARBA00022692"/>
    </source>
</evidence>
<keyword evidence="3 6" id="KW-0812">Transmembrane</keyword>
<feature type="transmembrane region" description="Helical" evidence="6">
    <location>
        <begin position="442"/>
        <end position="460"/>
    </location>
</feature>
<feature type="transmembrane region" description="Helical" evidence="6">
    <location>
        <begin position="29"/>
        <end position="48"/>
    </location>
</feature>
<feature type="transmembrane region" description="Helical" evidence="6">
    <location>
        <begin position="308"/>
        <end position="331"/>
    </location>
</feature>
<dbReference type="PANTHER" id="PTHR43243:SF4">
    <property type="entry name" value="CATIONIC AMINO ACID TRANSPORTER 4"/>
    <property type="match status" value="1"/>
</dbReference>
<protein>
    <submittedName>
        <fullName evidence="7">Amino acid transporter</fullName>
    </submittedName>
</protein>
<evidence type="ECO:0000313" key="7">
    <source>
        <dbReference type="EMBL" id="KEZ21239.1"/>
    </source>
</evidence>
<organism evidence="7 8">
    <name type="scientific">Sphingobium yanoikuyae</name>
    <name type="common">Sphingomonas yanoikuyae</name>
    <dbReference type="NCBI Taxonomy" id="13690"/>
    <lineage>
        <taxon>Bacteria</taxon>
        <taxon>Pseudomonadati</taxon>
        <taxon>Pseudomonadota</taxon>
        <taxon>Alphaproteobacteria</taxon>
        <taxon>Sphingomonadales</taxon>
        <taxon>Sphingomonadaceae</taxon>
        <taxon>Sphingobium</taxon>
    </lineage>
</organism>
<keyword evidence="2" id="KW-0813">Transport</keyword>
<comment type="subcellular location">
    <subcellularLocation>
        <location evidence="1">Membrane</location>
        <topology evidence="1">Multi-pass membrane protein</topology>
    </subcellularLocation>
</comment>
<feature type="transmembrane region" description="Helical" evidence="6">
    <location>
        <begin position="417"/>
        <end position="436"/>
    </location>
</feature>
<dbReference type="eggNOG" id="COG0531">
    <property type="taxonomic scope" value="Bacteria"/>
</dbReference>
<name>A0A084ETE7_SPHYA</name>
<dbReference type="PATRIC" id="fig|13690.10.peg.719"/>
<keyword evidence="5 6" id="KW-0472">Membrane</keyword>
<dbReference type="PANTHER" id="PTHR43243">
    <property type="entry name" value="INNER MEMBRANE TRANSPORTER YGJI-RELATED"/>
    <property type="match status" value="1"/>
</dbReference>
<feature type="transmembrane region" description="Helical" evidence="6">
    <location>
        <begin position="60"/>
        <end position="79"/>
    </location>
</feature>
<evidence type="ECO:0000256" key="5">
    <source>
        <dbReference type="ARBA" id="ARBA00023136"/>
    </source>
</evidence>
<feature type="transmembrane region" description="Helical" evidence="6">
    <location>
        <begin position="223"/>
        <end position="242"/>
    </location>
</feature>
<dbReference type="AlphaFoldDB" id="A0A084ETE7"/>
<evidence type="ECO:0000256" key="6">
    <source>
        <dbReference type="SAM" id="Phobius"/>
    </source>
</evidence>
<comment type="caution">
    <text evidence="7">The sequence shown here is derived from an EMBL/GenBank/DDBJ whole genome shotgun (WGS) entry which is preliminary data.</text>
</comment>
<evidence type="ECO:0000256" key="4">
    <source>
        <dbReference type="ARBA" id="ARBA00022989"/>
    </source>
</evidence>
<feature type="transmembrane region" description="Helical" evidence="6">
    <location>
        <begin position="360"/>
        <end position="379"/>
    </location>
</feature>
<dbReference type="Proteomes" id="UP000028534">
    <property type="component" value="Unassembled WGS sequence"/>
</dbReference>
<dbReference type="Pfam" id="PF13520">
    <property type="entry name" value="AA_permease_2"/>
    <property type="match status" value="1"/>
</dbReference>
<dbReference type="GO" id="GO:0015171">
    <property type="term" value="F:amino acid transmembrane transporter activity"/>
    <property type="evidence" value="ECO:0007669"/>
    <property type="project" value="TreeGrafter"/>
</dbReference>
<dbReference type="STRING" id="13690.AX777_09060"/>
<gene>
    <name evidence="7" type="ORF">CP98_00690</name>
</gene>
<evidence type="ECO:0000256" key="1">
    <source>
        <dbReference type="ARBA" id="ARBA00004141"/>
    </source>
</evidence>
<feature type="transmembrane region" description="Helical" evidence="6">
    <location>
        <begin position="385"/>
        <end position="405"/>
    </location>
</feature>
<dbReference type="EMBL" id="JGVR01000002">
    <property type="protein sequence ID" value="KEZ21239.1"/>
    <property type="molecule type" value="Genomic_DNA"/>
</dbReference>
<evidence type="ECO:0000313" key="8">
    <source>
        <dbReference type="Proteomes" id="UP000028534"/>
    </source>
</evidence>
<feature type="transmembrane region" description="Helical" evidence="6">
    <location>
        <begin position="91"/>
        <end position="108"/>
    </location>
</feature>
<feature type="transmembrane region" description="Helical" evidence="6">
    <location>
        <begin position="115"/>
        <end position="134"/>
    </location>
</feature>
<feature type="transmembrane region" description="Helical" evidence="6">
    <location>
        <begin position="263"/>
        <end position="288"/>
    </location>
</feature>
<reference evidence="7 8" key="1">
    <citation type="submission" date="2014-03" db="EMBL/GenBank/DDBJ databases">
        <title>Genome sequence of Sphingobium yanoikuyae B1.</title>
        <authorList>
            <person name="Gan H.M."/>
            <person name="Gan H.Y."/>
            <person name="Savka M.A."/>
        </authorList>
    </citation>
    <scope>NUCLEOTIDE SEQUENCE [LARGE SCALE GENOMIC DNA]</scope>
    <source>
        <strain evidence="7 8">B1</strain>
    </source>
</reference>
<dbReference type="Gene3D" id="1.20.1740.10">
    <property type="entry name" value="Amino acid/polyamine transporter I"/>
    <property type="match status" value="1"/>
</dbReference>
<dbReference type="GO" id="GO:0016020">
    <property type="term" value="C:membrane"/>
    <property type="evidence" value="ECO:0007669"/>
    <property type="project" value="UniProtKB-SubCell"/>
</dbReference>
<feature type="transmembrane region" description="Helical" evidence="6">
    <location>
        <begin position="154"/>
        <end position="173"/>
    </location>
</feature>
<proteinExistence type="predicted"/>
<dbReference type="PIRSF" id="PIRSF006060">
    <property type="entry name" value="AA_transporter"/>
    <property type="match status" value="1"/>
</dbReference>
<feature type="transmembrane region" description="Helical" evidence="6">
    <location>
        <begin position="180"/>
        <end position="203"/>
    </location>
</feature>